<protein>
    <submittedName>
        <fullName evidence="2">Peptidase S26</fullName>
    </submittedName>
</protein>
<feature type="domain" description="Peptidase S26" evidence="1">
    <location>
        <begin position="4"/>
        <end position="165"/>
    </location>
</feature>
<dbReference type="InterPro" id="IPR036286">
    <property type="entry name" value="LexA/Signal_pep-like_sf"/>
</dbReference>
<proteinExistence type="predicted"/>
<dbReference type="AlphaFoldDB" id="A0A175RBX2"/>
<comment type="caution">
    <text evidence="2">The sequence shown here is derived from an EMBL/GenBank/DDBJ whole genome shotgun (WGS) entry which is preliminary data.</text>
</comment>
<dbReference type="GO" id="GO:0004252">
    <property type="term" value="F:serine-type endopeptidase activity"/>
    <property type="evidence" value="ECO:0007669"/>
    <property type="project" value="InterPro"/>
</dbReference>
<dbReference type="Proteomes" id="UP000078272">
    <property type="component" value="Unassembled WGS sequence"/>
</dbReference>
<dbReference type="EMBL" id="LDPZ01000016">
    <property type="protein sequence ID" value="KTQ96343.1"/>
    <property type="molecule type" value="Genomic_DNA"/>
</dbReference>
<gene>
    <name evidence="2" type="ORF">NS226_08225</name>
</gene>
<name>A0A175RBX2_9HYPH</name>
<accession>A0A175RBX2</accession>
<sequence>MNRRRYVWLAGIATALLLTPAVIPMTPRLVWNASASVPIGLYTVHAIERPAIGDLVAYTPPADIDRFMVERGYIGAGVPLLKHIAGLPGQTVCRRGSTISVDGVALGDALDRDRLGRDLPVWQGCRRIATGDIFLMNAAVRDSLDGRYFGPLPRDHLVGTLRPVWTETATGKPFAWYAAPIRAPR</sequence>
<dbReference type="Gene3D" id="2.10.109.10">
    <property type="entry name" value="Umud Fragment, subunit A"/>
    <property type="match status" value="1"/>
</dbReference>
<dbReference type="GO" id="GO:0006465">
    <property type="term" value="P:signal peptide processing"/>
    <property type="evidence" value="ECO:0007669"/>
    <property type="project" value="InterPro"/>
</dbReference>
<evidence type="ECO:0000259" key="1">
    <source>
        <dbReference type="Pfam" id="PF10502"/>
    </source>
</evidence>
<organism evidence="2 3">
    <name type="scientific">Aureimonas ureilytica</name>
    <dbReference type="NCBI Taxonomy" id="401562"/>
    <lineage>
        <taxon>Bacteria</taxon>
        <taxon>Pseudomonadati</taxon>
        <taxon>Pseudomonadota</taxon>
        <taxon>Alphaproteobacteria</taxon>
        <taxon>Hyphomicrobiales</taxon>
        <taxon>Aurantimonadaceae</taxon>
        <taxon>Aureimonas</taxon>
    </lineage>
</organism>
<dbReference type="OrthoDB" id="5360818at2"/>
<dbReference type="PATRIC" id="fig|401562.3.peg.991"/>
<evidence type="ECO:0000313" key="2">
    <source>
        <dbReference type="EMBL" id="KTQ96343.1"/>
    </source>
</evidence>
<reference evidence="2 3" key="1">
    <citation type="journal article" date="2016" name="Front. Microbiol.">
        <title>Genomic Resource of Rice Seed Associated Bacteria.</title>
        <authorList>
            <person name="Midha S."/>
            <person name="Bansal K."/>
            <person name="Sharma S."/>
            <person name="Kumar N."/>
            <person name="Patil P.P."/>
            <person name="Chaudhry V."/>
            <person name="Patil P.B."/>
        </authorList>
    </citation>
    <scope>NUCLEOTIDE SEQUENCE [LARGE SCALE GENOMIC DNA]</scope>
    <source>
        <strain evidence="2 3">NS226</strain>
    </source>
</reference>
<dbReference type="InterPro" id="IPR019533">
    <property type="entry name" value="Peptidase_S26"/>
</dbReference>
<evidence type="ECO:0000313" key="3">
    <source>
        <dbReference type="Proteomes" id="UP000078272"/>
    </source>
</evidence>
<dbReference type="Pfam" id="PF10502">
    <property type="entry name" value="Peptidase_S26"/>
    <property type="match status" value="1"/>
</dbReference>
<dbReference type="SUPFAM" id="SSF51306">
    <property type="entry name" value="LexA/Signal peptidase"/>
    <property type="match status" value="1"/>
</dbReference>
<dbReference type="RefSeq" id="WP_058634578.1">
    <property type="nucleotide sequence ID" value="NZ_LDPZ01000016.1"/>
</dbReference>